<sequence length="43" mass="4728">MAPAAGEQFIEVSGEQWNIDTKESNQDQRNKILIPGASSDVPR</sequence>
<dbReference type="Proteomes" id="UP000271797">
    <property type="component" value="Chromosome"/>
</dbReference>
<accession>A0A3S4LFW9</accession>
<proteinExistence type="predicted"/>
<dbReference type="AlphaFoldDB" id="A0A3S4LFW9"/>
<evidence type="ECO:0000256" key="1">
    <source>
        <dbReference type="SAM" id="MobiDB-lite"/>
    </source>
</evidence>
<evidence type="ECO:0000313" key="3">
    <source>
        <dbReference type="Proteomes" id="UP000271797"/>
    </source>
</evidence>
<feature type="compositionally biased region" description="Basic and acidic residues" evidence="1">
    <location>
        <begin position="20"/>
        <end position="30"/>
    </location>
</feature>
<protein>
    <submittedName>
        <fullName evidence="2">Uncharacterized protein</fullName>
    </submittedName>
</protein>
<feature type="region of interest" description="Disordered" evidence="1">
    <location>
        <begin position="20"/>
        <end position="43"/>
    </location>
</feature>
<organism evidence="2 3">
    <name type="scientific">Escherichia coli</name>
    <dbReference type="NCBI Taxonomy" id="562"/>
    <lineage>
        <taxon>Bacteria</taxon>
        <taxon>Pseudomonadati</taxon>
        <taxon>Pseudomonadota</taxon>
        <taxon>Gammaproteobacteria</taxon>
        <taxon>Enterobacterales</taxon>
        <taxon>Enterobacteriaceae</taxon>
        <taxon>Escherichia</taxon>
    </lineage>
</organism>
<name>A0A3S4LFW9_ECOLX</name>
<reference evidence="2 3" key="1">
    <citation type="submission" date="2018-12" db="EMBL/GenBank/DDBJ databases">
        <authorList>
            <consortium name="Pathogen Informatics"/>
        </authorList>
    </citation>
    <scope>NUCLEOTIDE SEQUENCE [LARGE SCALE GENOMIC DNA]</scope>
    <source>
        <strain evidence="2 3">NCTC9044</strain>
    </source>
</reference>
<evidence type="ECO:0000313" key="2">
    <source>
        <dbReference type="EMBL" id="VED09774.1"/>
    </source>
</evidence>
<dbReference type="EMBL" id="LR134238">
    <property type="protein sequence ID" value="VED09774.1"/>
    <property type="molecule type" value="Genomic_DNA"/>
</dbReference>
<gene>
    <name evidence="2" type="ORF">NCTC9044_02007</name>
</gene>